<keyword evidence="6" id="KW-0443">Lipid metabolism</keyword>
<keyword evidence="12" id="KW-1185">Reference proteome</keyword>
<dbReference type="Pfam" id="PF00614">
    <property type="entry name" value="PLDc"/>
    <property type="match status" value="1"/>
</dbReference>
<evidence type="ECO:0000259" key="9">
    <source>
        <dbReference type="PROSITE" id="PS50035"/>
    </source>
</evidence>
<dbReference type="GO" id="GO:0009395">
    <property type="term" value="P:phospholipid catabolic process"/>
    <property type="evidence" value="ECO:0007669"/>
    <property type="project" value="TreeGrafter"/>
</dbReference>
<dbReference type="CDD" id="cd01254">
    <property type="entry name" value="PH_PLD"/>
    <property type="match status" value="1"/>
</dbReference>
<evidence type="ECO:0000256" key="6">
    <source>
        <dbReference type="ARBA" id="ARBA00023098"/>
    </source>
</evidence>
<protein>
    <recommendedName>
        <fullName evidence="7">Phospholipase</fullName>
        <ecNumber evidence="7">3.1.4.4</ecNumber>
    </recommendedName>
</protein>
<keyword evidence="5 7" id="KW-0442">Lipid degradation</keyword>
<dbReference type="GO" id="GO:0035091">
    <property type="term" value="F:phosphatidylinositol binding"/>
    <property type="evidence" value="ECO:0007669"/>
    <property type="project" value="InterPro"/>
</dbReference>
<evidence type="ECO:0000313" key="12">
    <source>
        <dbReference type="Proteomes" id="UP000094565"/>
    </source>
</evidence>
<evidence type="ECO:0000256" key="5">
    <source>
        <dbReference type="ARBA" id="ARBA00022963"/>
    </source>
</evidence>
<feature type="domain" description="PLD phosphodiesterase" evidence="9">
    <location>
        <begin position="713"/>
        <end position="740"/>
    </location>
</feature>
<feature type="region of interest" description="Disordered" evidence="8">
    <location>
        <begin position="1"/>
        <end position="39"/>
    </location>
</feature>
<evidence type="ECO:0000256" key="2">
    <source>
        <dbReference type="ARBA" id="ARBA00008664"/>
    </source>
</evidence>
<feature type="compositionally biased region" description="Basic and acidic residues" evidence="8">
    <location>
        <begin position="1395"/>
        <end position="1405"/>
    </location>
</feature>
<feature type="region of interest" description="Disordered" evidence="8">
    <location>
        <begin position="148"/>
        <end position="179"/>
    </location>
</feature>
<feature type="compositionally biased region" description="Basic and acidic residues" evidence="8">
    <location>
        <begin position="158"/>
        <end position="169"/>
    </location>
</feature>
<feature type="compositionally biased region" description="Basic residues" evidence="8">
    <location>
        <begin position="1570"/>
        <end position="1589"/>
    </location>
</feature>
<dbReference type="PROSITE" id="PS50195">
    <property type="entry name" value="PX"/>
    <property type="match status" value="1"/>
</dbReference>
<dbReference type="Gene3D" id="3.30.870.10">
    <property type="entry name" value="Endonuclease Chain A"/>
    <property type="match status" value="2"/>
</dbReference>
<feature type="compositionally biased region" description="Basic and acidic residues" evidence="8">
    <location>
        <begin position="1216"/>
        <end position="1251"/>
    </location>
</feature>
<feature type="compositionally biased region" description="Polar residues" evidence="8">
    <location>
        <begin position="1362"/>
        <end position="1379"/>
    </location>
</feature>
<feature type="compositionally biased region" description="Polar residues" evidence="8">
    <location>
        <begin position="1590"/>
        <end position="1602"/>
    </location>
</feature>
<name>A0A1B2JE39_PICPA</name>
<dbReference type="InterPro" id="IPR025202">
    <property type="entry name" value="PLD-like_dom"/>
</dbReference>
<feature type="region of interest" description="Disordered" evidence="8">
    <location>
        <begin position="1206"/>
        <end position="1264"/>
    </location>
</feature>
<evidence type="ECO:0000256" key="4">
    <source>
        <dbReference type="ARBA" id="ARBA00022801"/>
    </source>
</evidence>
<dbReference type="PANTHER" id="PTHR18896">
    <property type="entry name" value="PHOSPHOLIPASE D"/>
    <property type="match status" value="1"/>
</dbReference>
<dbReference type="PROSITE" id="PS50035">
    <property type="entry name" value="PLD"/>
    <property type="match status" value="2"/>
</dbReference>
<feature type="compositionally biased region" description="Basic residues" evidence="8">
    <location>
        <begin position="89"/>
        <end position="102"/>
    </location>
</feature>
<dbReference type="InterPro" id="IPR001736">
    <property type="entry name" value="PLipase_D/transphosphatidylase"/>
</dbReference>
<dbReference type="GO" id="GO:0004630">
    <property type="term" value="F:phospholipase D activity"/>
    <property type="evidence" value="ECO:0007669"/>
    <property type="project" value="UniProtKB-UniRule"/>
</dbReference>
<dbReference type="OrthoDB" id="14911at2759"/>
<dbReference type="SMART" id="SM00312">
    <property type="entry name" value="PX"/>
    <property type="match status" value="1"/>
</dbReference>
<gene>
    <name evidence="11" type="primary">SPO14</name>
    <name evidence="11" type="ORF">ATY40_BA7503902</name>
</gene>
<feature type="domain" description="PLD phosphodiesterase" evidence="9">
    <location>
        <begin position="1020"/>
        <end position="1047"/>
    </location>
</feature>
<dbReference type="PIRSF" id="PIRSF009376">
    <property type="entry name" value="Phospholipase_D_euk"/>
    <property type="match status" value="1"/>
</dbReference>
<dbReference type="SMART" id="SM00155">
    <property type="entry name" value="PLDc"/>
    <property type="match status" value="2"/>
</dbReference>
<feature type="compositionally biased region" description="Acidic residues" evidence="8">
    <location>
        <begin position="1604"/>
        <end position="1614"/>
    </location>
</feature>
<dbReference type="FunFam" id="3.30.870.10:FF:000011">
    <property type="entry name" value="Phospholipase"/>
    <property type="match status" value="1"/>
</dbReference>
<evidence type="ECO:0000256" key="3">
    <source>
        <dbReference type="ARBA" id="ARBA00022737"/>
    </source>
</evidence>
<dbReference type="Proteomes" id="UP000094565">
    <property type="component" value="Chromosome 3"/>
</dbReference>
<dbReference type="SUPFAM" id="SSF56024">
    <property type="entry name" value="Phospholipase D/nuclease"/>
    <property type="match status" value="2"/>
</dbReference>
<sequence>MLKDVSESNDSETQRSNQQENKKYESKKKKTSNIGQLPAIITNPLSNIFLEQSEDTDVAEGRAGNEEGNEISHKEKPHQEFYENESKQNSRKTRPPSKKPKPSLKVEENDENLDNNWIQRFKHVRTPTHLSFNDQQIWKELKRPFKRDKSAKVLPKRQPNDRGDGFRQEEEQEEEENRDTRIRAKAIIDSLALGSPSVLLAASVFLRDEHGTRRAPLLLGLLGFKLVDVTKYTVKSDEPLSKNRTYRFDLEYGVGPTRHKWSVTKSIKDIAALHSRLKVSFFQENALRGTKDVELPKFPKISNYIQKFKQTQYQKKRDERQHSRGNSPSPRRASHSVDQQDVNSVNSLSSLRSNSSARELFNNFVTRISSAVHQADQRSFPLDLSYISVFEEYREALEDYLKELLIVLTLRPQSNKLFQFFELSPIGELLVNDSGFHGKQGYLRVSSSARTQGWRVGHLKVKEWKAMVERHTAKWFLIKESYIMYVADIYSTTPLEVFLVDSSFKYSFSGDQHHHKLMGPVTDTLEDSDFDDVSLQEFTTQKNQRDIAPRLAISVENGERKIKMIAQSERQMKLWIQSIVMMEKNSKWAEKHRFDSFAPVRKDCYAQWFVDGRDYMWAASSAIEMAKDVIYIHDWWLSPELYLRRPANGNQQWRIDRLLLKKAEEGVKIFIIIYRNVGTFVVTDSLWTKHSFLSLHPNIYVLRSPNQLLQNTYFWAHHEKLLIIDQTICFLGGIDLCYGRFDTPDHTLTDANEKAFEDGNESYDKDPLSYQMFPGKDYSNPRVKDFYALEKPYEDMYNREEVPRMPWHDVHMASSGQIARDLSRHFVQRWNYLLRQKRPSRSTPLLLPPADLTPEQLECSRFKGTCEIQLLRSSCNWSLGLKQHEQSIQNAYLKLIETSNHFIYIENQFFITSSAWQGVVIENTIGDAIVDRILRAHNENKTWKAIIVIPLLPGFESKVDEPGASSLRVIVTCQYMSISVGPTSIFGKLRKLGIDPEEYIQFYSLRKWACIGKKRRLVTEQLYVHAKTMIVDDRSVIIGSANINERSMTGTRDSEVASIIRDREMIQTTMNGEPYMAAKFAHTLRMRLMREHLGVDVDILDMIERRFNDIEKLARTSLGKKAATGKFKNEEHEVMSAMVELASRDVLGKKDGTRRWSSYFSTIKNMNGNSDLPNKLHDALERIIQGEQIQTESESEAESYVTELPHPIRRSFNNRAGHENAGLRDAKSYSTDPRIHHNDSHKKDIEGKGQDNYDSPSNKKSRKRITQVLQDWALKATSELPYSDDVFVPNHEQVMQFLNSKDHDPESEGGEETNNWKNIERWGLLKRVAYLQRLTVKQQKDKAAEREKREALNSRSKKQGVSPASSLNQNQNGTPNGYAQTDKVKVSGVDSTIESGEHANEKGRTDGNITPGLNHSGSLGSDEISNVKVIHLEPSEVKDIIESLETRGISKPRFIDPYAFEDPLDDDFYEDLWHDTAFRNTAIFRMVFHCQPDDDVLTWNDYKNFSKLDTAFNLAQKKRENGLTRVDSSSDVDPNHSQDTSISITDIENATSYQRDKVLQSEEDAEKPKRQPLHGKLKKSVAGGGRRKSFSSAHSQDSTVGDSSDLEQPSEESTIEQTNTEIDGSLDVNTEKIRKTKRRRRLYPSRRVVRNIRNSVFDWSTAELLLSYVRGNLVLFPVEWLMTEIESGNLFYRTDRLPPIEIYD</sequence>
<organism evidence="11 12">
    <name type="scientific">Komagataella pastoris</name>
    <name type="common">Yeast</name>
    <name type="synonym">Pichia pastoris</name>
    <dbReference type="NCBI Taxonomy" id="4922"/>
    <lineage>
        <taxon>Eukaryota</taxon>
        <taxon>Fungi</taxon>
        <taxon>Dikarya</taxon>
        <taxon>Ascomycota</taxon>
        <taxon>Saccharomycotina</taxon>
        <taxon>Pichiomycetes</taxon>
        <taxon>Pichiales</taxon>
        <taxon>Pichiaceae</taxon>
        <taxon>Komagataella</taxon>
    </lineage>
</organism>
<dbReference type="EC" id="3.1.4.4" evidence="7"/>
<feature type="compositionally biased region" description="Basic and acidic residues" evidence="8">
    <location>
        <begin position="59"/>
        <end position="88"/>
    </location>
</feature>
<dbReference type="CDD" id="cd09141">
    <property type="entry name" value="PLDc_vPLD1_2_yPLD_like_2"/>
    <property type="match status" value="1"/>
</dbReference>
<reference evidence="11 12" key="1">
    <citation type="submission" date="2016-02" db="EMBL/GenBank/DDBJ databases">
        <title>Comparative genomic and transcriptomic foundation for Pichia pastoris.</title>
        <authorList>
            <person name="Love K.R."/>
            <person name="Shah K.A."/>
            <person name="Whittaker C.A."/>
            <person name="Wu J."/>
            <person name="Bartlett M.C."/>
            <person name="Ma D."/>
            <person name="Leeson R.L."/>
            <person name="Priest M."/>
            <person name="Young S.K."/>
            <person name="Love J.C."/>
        </authorList>
    </citation>
    <scope>NUCLEOTIDE SEQUENCE [LARGE SCALE GENOMIC DNA]</scope>
    <source>
        <strain evidence="11 12">ATCC 28485</strain>
    </source>
</reference>
<dbReference type="InterPro" id="IPR015679">
    <property type="entry name" value="PLipase_D_fam"/>
</dbReference>
<comment type="similarity">
    <text evidence="2 7">Belongs to the phospholipase D family.</text>
</comment>
<dbReference type="CDD" id="cd09138">
    <property type="entry name" value="PLDc_vPLD1_2_yPLD_like_1"/>
    <property type="match status" value="1"/>
</dbReference>
<feature type="compositionally biased region" description="Polar residues" evidence="8">
    <location>
        <begin position="1526"/>
        <end position="1553"/>
    </location>
</feature>
<evidence type="ECO:0000256" key="7">
    <source>
        <dbReference type="PIRNR" id="PIRNR009376"/>
    </source>
</evidence>
<accession>A0A1B2JE39</accession>
<feature type="region of interest" description="Disordered" evidence="8">
    <location>
        <begin position="1522"/>
        <end position="1619"/>
    </location>
</feature>
<dbReference type="GO" id="GO:0006654">
    <property type="term" value="P:phosphatidic acid biosynthetic process"/>
    <property type="evidence" value="ECO:0007669"/>
    <property type="project" value="InterPro"/>
</dbReference>
<feature type="region of interest" description="Disordered" evidence="8">
    <location>
        <begin position="311"/>
        <end position="350"/>
    </location>
</feature>
<feature type="compositionally biased region" description="Polar residues" evidence="8">
    <location>
        <begin position="1407"/>
        <end position="1419"/>
    </location>
</feature>
<keyword evidence="4 7" id="KW-0378">Hydrolase</keyword>
<proteinExistence type="inferred from homology"/>
<dbReference type="Pfam" id="PF13091">
    <property type="entry name" value="PLDc_2"/>
    <property type="match status" value="1"/>
</dbReference>
<comment type="catalytic activity">
    <reaction evidence="1 7">
        <text>a 1,2-diacyl-sn-glycero-3-phosphocholine + H2O = a 1,2-diacyl-sn-glycero-3-phosphate + choline + H(+)</text>
        <dbReference type="Rhea" id="RHEA:14445"/>
        <dbReference type="ChEBI" id="CHEBI:15354"/>
        <dbReference type="ChEBI" id="CHEBI:15377"/>
        <dbReference type="ChEBI" id="CHEBI:15378"/>
        <dbReference type="ChEBI" id="CHEBI:57643"/>
        <dbReference type="ChEBI" id="CHEBI:58608"/>
        <dbReference type="EC" id="3.1.4.4"/>
    </reaction>
</comment>
<feature type="region of interest" description="Disordered" evidence="8">
    <location>
        <begin position="1336"/>
        <end position="1420"/>
    </location>
</feature>
<feature type="compositionally biased region" description="Basic and acidic residues" evidence="8">
    <location>
        <begin position="1338"/>
        <end position="1352"/>
    </location>
</feature>
<evidence type="ECO:0000256" key="1">
    <source>
        <dbReference type="ARBA" id="ARBA00000798"/>
    </source>
</evidence>
<evidence type="ECO:0000256" key="8">
    <source>
        <dbReference type="SAM" id="MobiDB-lite"/>
    </source>
</evidence>
<dbReference type="EMBL" id="CP014586">
    <property type="protein sequence ID" value="ANZ76336.1"/>
    <property type="molecule type" value="Genomic_DNA"/>
</dbReference>
<feature type="domain" description="PX" evidence="10">
    <location>
        <begin position="224"/>
        <end position="428"/>
    </location>
</feature>
<dbReference type="PANTHER" id="PTHR18896:SF76">
    <property type="entry name" value="PHOSPHOLIPASE"/>
    <property type="match status" value="1"/>
</dbReference>
<dbReference type="InterPro" id="IPR001683">
    <property type="entry name" value="PX_dom"/>
</dbReference>
<dbReference type="InterPro" id="IPR016555">
    <property type="entry name" value="PLipase_D_euk"/>
</dbReference>
<keyword evidence="3" id="KW-0677">Repeat</keyword>
<dbReference type="GO" id="GO:0035556">
    <property type="term" value="P:intracellular signal transduction"/>
    <property type="evidence" value="ECO:0007669"/>
    <property type="project" value="InterPro"/>
</dbReference>
<feature type="region of interest" description="Disordered" evidence="8">
    <location>
        <begin position="51"/>
        <end position="111"/>
    </location>
</feature>
<evidence type="ECO:0000313" key="11">
    <source>
        <dbReference type="EMBL" id="ANZ76336.1"/>
    </source>
</evidence>
<evidence type="ECO:0000259" key="10">
    <source>
        <dbReference type="PROSITE" id="PS50195"/>
    </source>
</evidence>